<sequence>MFLAKQKSKDLTSGTLSELTRFQAFECRFPHLKRHSGKVEVHDQPKQQSNLLSLQYIPDRHTLESWRDEMRRVKDSNLKSYCFAESSLGCFDDDGIKGMLRITEAIYIKRAVEKELDWFASTYPRPLSVISHPATNSIKKFQNLIYGEKFDKQVDGLQMSPNEMANVCCDRWISSDHVHWLLDDLNISQKKTL</sequence>
<reference evidence="1 2" key="1">
    <citation type="submission" date="2022-05" db="EMBL/GenBank/DDBJ databases">
        <authorList>
            <consortium name="Genoscope - CEA"/>
            <person name="William W."/>
        </authorList>
    </citation>
    <scope>NUCLEOTIDE SEQUENCE [LARGE SCALE GENOMIC DNA]</scope>
</reference>
<name>A0AAU9VR95_9CNID</name>
<keyword evidence="2" id="KW-1185">Reference proteome</keyword>
<dbReference type="Proteomes" id="UP001159428">
    <property type="component" value="Unassembled WGS sequence"/>
</dbReference>
<protein>
    <submittedName>
        <fullName evidence="1">Uncharacterized protein</fullName>
    </submittedName>
</protein>
<evidence type="ECO:0000313" key="2">
    <source>
        <dbReference type="Proteomes" id="UP001159428"/>
    </source>
</evidence>
<dbReference type="AlphaFoldDB" id="A0AAU9VR95"/>
<evidence type="ECO:0000313" key="1">
    <source>
        <dbReference type="EMBL" id="CAH3034132.1"/>
    </source>
</evidence>
<proteinExistence type="predicted"/>
<accession>A0AAU9VR95</accession>
<dbReference type="EMBL" id="CALNXJ010000002">
    <property type="protein sequence ID" value="CAH3034132.1"/>
    <property type="molecule type" value="Genomic_DNA"/>
</dbReference>
<organism evidence="1 2">
    <name type="scientific">Pocillopora meandrina</name>
    <dbReference type="NCBI Taxonomy" id="46732"/>
    <lineage>
        <taxon>Eukaryota</taxon>
        <taxon>Metazoa</taxon>
        <taxon>Cnidaria</taxon>
        <taxon>Anthozoa</taxon>
        <taxon>Hexacorallia</taxon>
        <taxon>Scleractinia</taxon>
        <taxon>Astrocoeniina</taxon>
        <taxon>Pocilloporidae</taxon>
        <taxon>Pocillopora</taxon>
    </lineage>
</organism>
<gene>
    <name evidence="1" type="ORF">PMEA_00010492</name>
</gene>
<comment type="caution">
    <text evidence="1">The sequence shown here is derived from an EMBL/GenBank/DDBJ whole genome shotgun (WGS) entry which is preliminary data.</text>
</comment>